<dbReference type="Pfam" id="PF00908">
    <property type="entry name" value="dTDP_sugar_isom"/>
    <property type="match status" value="1"/>
</dbReference>
<dbReference type="InterPro" id="IPR014710">
    <property type="entry name" value="RmlC-like_jellyroll"/>
</dbReference>
<dbReference type="GO" id="GO:0008830">
    <property type="term" value="F:dTDP-4-dehydrorhamnose 3,5-epimerase activity"/>
    <property type="evidence" value="ECO:0007669"/>
    <property type="project" value="InterPro"/>
</dbReference>
<proteinExistence type="predicted"/>
<dbReference type="NCBIfam" id="TIGR01221">
    <property type="entry name" value="rmlC"/>
    <property type="match status" value="1"/>
</dbReference>
<dbReference type="SUPFAM" id="SSF51182">
    <property type="entry name" value="RmlC-like cupins"/>
    <property type="match status" value="1"/>
</dbReference>
<name>A0AAU8HZQ5_9CAUD</name>
<dbReference type="GO" id="GO:0019305">
    <property type="term" value="P:dTDP-rhamnose biosynthetic process"/>
    <property type="evidence" value="ECO:0007669"/>
    <property type="project" value="TreeGrafter"/>
</dbReference>
<reference evidence="1" key="1">
    <citation type="submission" date="2024-06" db="EMBL/GenBank/DDBJ databases">
        <title>High activity and specificity of bacteriophage cocktails against carbapenem-resistant Klebsiella pneumoniae belonging to high-risk clones CG258 and ST307.</title>
        <authorList>
            <person name="Jimenez Quiceno J."/>
            <person name="Salazar Ospina L."/>
            <person name="Tellez Carrasquilla S."/>
        </authorList>
    </citation>
    <scope>NUCLEOTIDE SEQUENCE</scope>
</reference>
<organism evidence="1">
    <name type="scientific">Klebsiella phage FKP3</name>
    <dbReference type="NCBI Taxonomy" id="3231233"/>
    <lineage>
        <taxon>Viruses</taxon>
        <taxon>Duplodnaviria</taxon>
        <taxon>Heunggongvirae</taxon>
        <taxon>Uroviricota</taxon>
        <taxon>Caudoviricetes</taxon>
        <taxon>Stephanstirmvirinae</taxon>
        <taxon>Justusliebigvirus</taxon>
    </lineage>
</organism>
<dbReference type="EMBL" id="PP895363">
    <property type="protein sequence ID" value="XCI78158.1"/>
    <property type="molecule type" value="Genomic_DNA"/>
</dbReference>
<dbReference type="CDD" id="cd00438">
    <property type="entry name" value="cupin_RmlC"/>
    <property type="match status" value="1"/>
</dbReference>
<dbReference type="InterPro" id="IPR011051">
    <property type="entry name" value="RmlC_Cupin_sf"/>
</dbReference>
<dbReference type="Gene3D" id="2.60.120.10">
    <property type="entry name" value="Jelly Rolls"/>
    <property type="match status" value="1"/>
</dbReference>
<protein>
    <submittedName>
        <fullName evidence="1">dTDP-4-dehydrorhamnose 3</fullName>
    </submittedName>
</protein>
<dbReference type="PANTHER" id="PTHR21047:SF2">
    <property type="entry name" value="THYMIDINE DIPHOSPHO-4-KETO-RHAMNOSE 3,5-EPIMERASE"/>
    <property type="match status" value="1"/>
</dbReference>
<accession>A0AAU8HZQ5</accession>
<evidence type="ECO:0000313" key="1">
    <source>
        <dbReference type="EMBL" id="XCI78158.1"/>
    </source>
</evidence>
<dbReference type="InterPro" id="IPR000888">
    <property type="entry name" value="RmlC-like"/>
</dbReference>
<dbReference type="GO" id="GO:0000271">
    <property type="term" value="P:polysaccharide biosynthetic process"/>
    <property type="evidence" value="ECO:0007669"/>
    <property type="project" value="TreeGrafter"/>
</dbReference>
<dbReference type="PANTHER" id="PTHR21047">
    <property type="entry name" value="DTDP-6-DEOXY-D-GLUCOSE-3,5 EPIMERASE"/>
    <property type="match status" value="1"/>
</dbReference>
<sequence length="189" mass="21667">MENTHNVRETGIEGLLIITPRVFADDRGFFLESFNQARYDTLIGKYTFVQDNHSRSSKGVLRGLHYQETNPQGKLVRCTSGMVFDVAVDLREGSPTFGEWEGVVLSEQNKVQFWIPPGFAHGFVVVSDTADFEYKCTEYYDPTSERSLAWNDPDVAVDWGFDLIFNDDYFKPILSQKDREAKTLREIFG</sequence>